<feature type="region of interest" description="Disordered" evidence="1">
    <location>
        <begin position="256"/>
        <end position="276"/>
    </location>
</feature>
<feature type="region of interest" description="Disordered" evidence="1">
    <location>
        <begin position="1"/>
        <end position="23"/>
    </location>
</feature>
<feature type="region of interest" description="Disordered" evidence="1">
    <location>
        <begin position="131"/>
        <end position="150"/>
    </location>
</feature>
<gene>
    <name evidence="2" type="ORF">K469DRAFT_252419</name>
</gene>
<reference evidence="2" key="1">
    <citation type="journal article" date="2020" name="Stud. Mycol.">
        <title>101 Dothideomycetes genomes: a test case for predicting lifestyles and emergence of pathogens.</title>
        <authorList>
            <person name="Haridas S."/>
            <person name="Albert R."/>
            <person name="Binder M."/>
            <person name="Bloem J."/>
            <person name="Labutti K."/>
            <person name="Salamov A."/>
            <person name="Andreopoulos B."/>
            <person name="Baker S."/>
            <person name="Barry K."/>
            <person name="Bills G."/>
            <person name="Bluhm B."/>
            <person name="Cannon C."/>
            <person name="Castanera R."/>
            <person name="Culley D."/>
            <person name="Daum C."/>
            <person name="Ezra D."/>
            <person name="Gonzalez J."/>
            <person name="Henrissat B."/>
            <person name="Kuo A."/>
            <person name="Liang C."/>
            <person name="Lipzen A."/>
            <person name="Lutzoni F."/>
            <person name="Magnuson J."/>
            <person name="Mondo S."/>
            <person name="Nolan M."/>
            <person name="Ohm R."/>
            <person name="Pangilinan J."/>
            <person name="Park H.-J."/>
            <person name="Ramirez L."/>
            <person name="Alfaro M."/>
            <person name="Sun H."/>
            <person name="Tritt A."/>
            <person name="Yoshinaga Y."/>
            <person name="Zwiers L.-H."/>
            <person name="Turgeon B."/>
            <person name="Goodwin S."/>
            <person name="Spatafora J."/>
            <person name="Crous P."/>
            <person name="Grigoriev I."/>
        </authorList>
    </citation>
    <scope>NUCLEOTIDE SEQUENCE</scope>
    <source>
        <strain evidence="2">CBS 207.26</strain>
    </source>
</reference>
<keyword evidence="3" id="KW-1185">Reference proteome</keyword>
<evidence type="ECO:0000313" key="2">
    <source>
        <dbReference type="EMBL" id="KAF2182027.1"/>
    </source>
</evidence>
<evidence type="ECO:0000256" key="1">
    <source>
        <dbReference type="SAM" id="MobiDB-lite"/>
    </source>
</evidence>
<name>A0A6A6DQY1_9PEZI</name>
<feature type="region of interest" description="Disordered" evidence="1">
    <location>
        <begin position="493"/>
        <end position="536"/>
    </location>
</feature>
<protein>
    <submittedName>
        <fullName evidence="2">Uncharacterized protein</fullName>
    </submittedName>
</protein>
<feature type="compositionally biased region" description="Basic and acidic residues" evidence="1">
    <location>
        <begin position="337"/>
        <end position="347"/>
    </location>
</feature>
<feature type="compositionally biased region" description="Low complexity" evidence="1">
    <location>
        <begin position="519"/>
        <end position="536"/>
    </location>
</feature>
<feature type="compositionally biased region" description="Basic and acidic residues" evidence="1">
    <location>
        <begin position="499"/>
        <end position="513"/>
    </location>
</feature>
<dbReference type="Proteomes" id="UP000800200">
    <property type="component" value="Unassembled WGS sequence"/>
</dbReference>
<accession>A0A6A6DQY1</accession>
<dbReference type="OrthoDB" id="5426563at2759"/>
<dbReference type="EMBL" id="ML994650">
    <property type="protein sequence ID" value="KAF2182027.1"/>
    <property type="molecule type" value="Genomic_DNA"/>
</dbReference>
<feature type="compositionally biased region" description="Polar residues" evidence="1">
    <location>
        <begin position="256"/>
        <end position="267"/>
    </location>
</feature>
<dbReference type="AlphaFoldDB" id="A0A6A6DQY1"/>
<organism evidence="2 3">
    <name type="scientific">Zopfia rhizophila CBS 207.26</name>
    <dbReference type="NCBI Taxonomy" id="1314779"/>
    <lineage>
        <taxon>Eukaryota</taxon>
        <taxon>Fungi</taxon>
        <taxon>Dikarya</taxon>
        <taxon>Ascomycota</taxon>
        <taxon>Pezizomycotina</taxon>
        <taxon>Dothideomycetes</taxon>
        <taxon>Dothideomycetes incertae sedis</taxon>
        <taxon>Zopfiaceae</taxon>
        <taxon>Zopfia</taxon>
    </lineage>
</organism>
<proteinExistence type="predicted"/>
<feature type="region of interest" description="Disordered" evidence="1">
    <location>
        <begin position="324"/>
        <end position="347"/>
    </location>
</feature>
<feature type="region of interest" description="Disordered" evidence="1">
    <location>
        <begin position="422"/>
        <end position="450"/>
    </location>
</feature>
<sequence length="647" mass="71901">MNWTGGRLQRHSRNAGQAVVQRQKQHFAKVRTQLQNGRTAHAVPFRPSFLDEEGLDLRDQLPSFGVGSVRNVGQSKRLQQRLDEEEAATPDARMSGRGRALRARNAQAAGARTFRRGHRATSSDGLVTHERASSLNGGRNHRKRGNAEKRKLTDMTEEYQLLEANRKRLLKRQDWVGLAPSRPVNMHFASRRDKDKICKRGKIEERPIIQQASKEKIMRWPPHHTDGKSPRPYMSGAFLNDIEGVKIRIGIDALTNQPSTQHSQTAGMSPAESSDPMLFDIHQSMYMASKEALQHTQSASTNHRIPIRSFTQIHTALPERLFPEEQASESGPEEDQQPDRSHASDFHPDFCMAQGITQRDRDRDQQRNFGKYVPANASPQKGNIGASFHVTEHVGGAARPFRLVFNDPYNFSAKGPCGALQGNVEGPTPPRDAGLPEFRDEENETGNEQENVRIGERLARESPIVNDAPWKIFLAIPDDSSSHSTTGLGLLRLSQRPDNTTKHPLDPTVESRRATVGNATRTSSSSHISASLASISRADRSSRPGCLWQRINKRGKSPVRKGLHDVFQSEELWKAFVFGNNNPPASDTIRGNPMVENEKSPITPLAYRPSRILIPSSLAVASSANSILLPAPSRLVSREASCVSDSI</sequence>
<evidence type="ECO:0000313" key="3">
    <source>
        <dbReference type="Proteomes" id="UP000800200"/>
    </source>
</evidence>
<feature type="region of interest" description="Disordered" evidence="1">
    <location>
        <begin position="72"/>
        <end position="101"/>
    </location>
</feature>